<sequence>MLQEERHARIRSLVNTFSSVSTERVARDLNVSRETVRRDLLNLETLGALRRVHGGAVTVAIEPEPPLAVRQRKQAAEKQRMAKAALGLVRPGQTLLIDAGTTTAALALELGTLSGLTVITNSIAVAVSLGAANASRDAGNEVVLLGGHIHSDGAAVFGDITIGEIGRYRADMAMLSPVALDAQHGATSFERHECEVARAMCAAAQKTVLLADHSKLGLRSRVRYARIADIDVVVTDKGAQALSALADLRAARCEVLIA</sequence>
<gene>
    <name evidence="6" type="ORF">QTH91_10840</name>
</gene>
<keyword evidence="4" id="KW-0804">Transcription</keyword>
<dbReference type="Pfam" id="PF08220">
    <property type="entry name" value="HTH_DeoR"/>
    <property type="match status" value="1"/>
</dbReference>
<dbReference type="InterPro" id="IPR014036">
    <property type="entry name" value="DeoR-like_C"/>
</dbReference>
<evidence type="ECO:0000256" key="4">
    <source>
        <dbReference type="ARBA" id="ARBA00023163"/>
    </source>
</evidence>
<dbReference type="Pfam" id="PF00455">
    <property type="entry name" value="DeoRC"/>
    <property type="match status" value="1"/>
</dbReference>
<dbReference type="Proteomes" id="UP001174908">
    <property type="component" value="Unassembled WGS sequence"/>
</dbReference>
<dbReference type="PANTHER" id="PTHR30363">
    <property type="entry name" value="HTH-TYPE TRANSCRIPTIONAL REGULATOR SRLR-RELATED"/>
    <property type="match status" value="1"/>
</dbReference>
<dbReference type="SUPFAM" id="SSF100950">
    <property type="entry name" value="NagB/RpiA/CoA transferase-like"/>
    <property type="match status" value="1"/>
</dbReference>
<evidence type="ECO:0000256" key="3">
    <source>
        <dbReference type="ARBA" id="ARBA00023125"/>
    </source>
</evidence>
<evidence type="ECO:0000256" key="2">
    <source>
        <dbReference type="ARBA" id="ARBA00023015"/>
    </source>
</evidence>
<evidence type="ECO:0000259" key="5">
    <source>
        <dbReference type="PROSITE" id="PS51000"/>
    </source>
</evidence>
<dbReference type="RefSeq" id="WP_286660091.1">
    <property type="nucleotide sequence ID" value="NZ_JASZYV010000002.1"/>
</dbReference>
<dbReference type="PROSITE" id="PS51000">
    <property type="entry name" value="HTH_DEOR_2"/>
    <property type="match status" value="1"/>
</dbReference>
<dbReference type="InterPro" id="IPR050313">
    <property type="entry name" value="Carb_Metab_HTH_regulators"/>
</dbReference>
<keyword evidence="1" id="KW-0678">Repressor</keyword>
<evidence type="ECO:0000256" key="1">
    <source>
        <dbReference type="ARBA" id="ARBA00022491"/>
    </source>
</evidence>
<dbReference type="PRINTS" id="PR00037">
    <property type="entry name" value="HTHLACR"/>
</dbReference>
<dbReference type="PANTHER" id="PTHR30363:SF4">
    <property type="entry name" value="GLYCEROL-3-PHOSPHATE REGULON REPRESSOR"/>
    <property type="match status" value="1"/>
</dbReference>
<keyword evidence="3 6" id="KW-0238">DNA-binding</keyword>
<proteinExistence type="predicted"/>
<accession>A0ABT7NAL5</accession>
<comment type="caution">
    <text evidence="6">The sequence shown here is derived from an EMBL/GenBank/DDBJ whole genome shotgun (WGS) entry which is preliminary data.</text>
</comment>
<dbReference type="EMBL" id="JASZYV010000002">
    <property type="protein sequence ID" value="MDM0044983.1"/>
    <property type="molecule type" value="Genomic_DNA"/>
</dbReference>
<evidence type="ECO:0000313" key="6">
    <source>
        <dbReference type="EMBL" id="MDM0044983.1"/>
    </source>
</evidence>
<reference evidence="6" key="1">
    <citation type="submission" date="2023-06" db="EMBL/GenBank/DDBJ databases">
        <authorList>
            <person name="Jiang Y."/>
            <person name="Liu Q."/>
        </authorList>
    </citation>
    <scope>NUCLEOTIDE SEQUENCE</scope>
    <source>
        <strain evidence="6">CGMCC 1.12089</strain>
    </source>
</reference>
<dbReference type="PROSITE" id="PS00894">
    <property type="entry name" value="HTH_DEOR_1"/>
    <property type="match status" value="1"/>
</dbReference>
<protein>
    <submittedName>
        <fullName evidence="6">DeoR/GlpR family DNA-binding transcription regulator</fullName>
    </submittedName>
</protein>
<feature type="domain" description="HTH deoR-type" evidence="5">
    <location>
        <begin position="3"/>
        <end position="58"/>
    </location>
</feature>
<name>A0ABT7NAL5_9BURK</name>
<dbReference type="GO" id="GO:0003677">
    <property type="term" value="F:DNA binding"/>
    <property type="evidence" value="ECO:0007669"/>
    <property type="project" value="UniProtKB-KW"/>
</dbReference>
<dbReference type="InterPro" id="IPR037171">
    <property type="entry name" value="NagB/RpiA_transferase-like"/>
</dbReference>
<organism evidence="6 7">
    <name type="scientific">Variovorax dokdonensis</name>
    <dbReference type="NCBI Taxonomy" id="344883"/>
    <lineage>
        <taxon>Bacteria</taxon>
        <taxon>Pseudomonadati</taxon>
        <taxon>Pseudomonadota</taxon>
        <taxon>Betaproteobacteria</taxon>
        <taxon>Burkholderiales</taxon>
        <taxon>Comamonadaceae</taxon>
        <taxon>Variovorax</taxon>
    </lineage>
</organism>
<dbReference type="SMART" id="SM01134">
    <property type="entry name" value="DeoRC"/>
    <property type="match status" value="1"/>
</dbReference>
<dbReference type="SMART" id="SM00420">
    <property type="entry name" value="HTH_DEOR"/>
    <property type="match status" value="1"/>
</dbReference>
<dbReference type="SUPFAM" id="SSF46785">
    <property type="entry name" value="Winged helix' DNA-binding domain"/>
    <property type="match status" value="1"/>
</dbReference>
<dbReference type="InterPro" id="IPR018356">
    <property type="entry name" value="Tscrpt_reg_HTH_DeoR_CS"/>
</dbReference>
<dbReference type="InterPro" id="IPR036390">
    <property type="entry name" value="WH_DNA-bd_sf"/>
</dbReference>
<keyword evidence="7" id="KW-1185">Reference proteome</keyword>
<dbReference type="InterPro" id="IPR001034">
    <property type="entry name" value="DeoR_HTH"/>
</dbReference>
<dbReference type="Gene3D" id="3.40.50.1360">
    <property type="match status" value="1"/>
</dbReference>
<evidence type="ECO:0000313" key="7">
    <source>
        <dbReference type="Proteomes" id="UP001174908"/>
    </source>
</evidence>
<keyword evidence="2" id="KW-0805">Transcription regulation</keyword>